<dbReference type="AlphaFoldDB" id="A0A7J6NQT4"/>
<name>A0A7J6NQT4_PEROL</name>
<dbReference type="OrthoDB" id="408273at2759"/>
<dbReference type="InterPro" id="IPR043502">
    <property type="entry name" value="DNA/RNA_pol_sf"/>
</dbReference>
<dbReference type="Pfam" id="PF00078">
    <property type="entry name" value="RVT_1"/>
    <property type="match status" value="1"/>
</dbReference>
<dbReference type="CDD" id="cd01650">
    <property type="entry name" value="RT_nLTR_like"/>
    <property type="match status" value="1"/>
</dbReference>
<feature type="region of interest" description="Disordered" evidence="1">
    <location>
        <begin position="274"/>
        <end position="294"/>
    </location>
</feature>
<reference evidence="3 4" key="1">
    <citation type="submission" date="2020-04" db="EMBL/GenBank/DDBJ databases">
        <title>Perkinsus olseni comparative genomics.</title>
        <authorList>
            <person name="Bogema D.R."/>
        </authorList>
    </citation>
    <scope>NUCLEOTIDE SEQUENCE [LARGE SCALE GENOMIC DNA]</scope>
    <source>
        <strain evidence="3">00978-12</strain>
    </source>
</reference>
<dbReference type="EMBL" id="JABANP010000229">
    <property type="protein sequence ID" value="KAF4686232.1"/>
    <property type="molecule type" value="Genomic_DNA"/>
</dbReference>
<gene>
    <name evidence="3" type="ORF">FOZ60_005471</name>
</gene>
<dbReference type="InterPro" id="IPR036691">
    <property type="entry name" value="Endo/exonu/phosph_ase_sf"/>
</dbReference>
<dbReference type="SUPFAM" id="SSF56672">
    <property type="entry name" value="DNA/RNA polymerases"/>
    <property type="match status" value="1"/>
</dbReference>
<dbReference type="InterPro" id="IPR000477">
    <property type="entry name" value="RT_dom"/>
</dbReference>
<dbReference type="InterPro" id="IPR005135">
    <property type="entry name" value="Endo/exonuclease/phosphatase"/>
</dbReference>
<proteinExistence type="predicted"/>
<dbReference type="PROSITE" id="PS50878">
    <property type="entry name" value="RT_POL"/>
    <property type="match status" value="1"/>
</dbReference>
<organism evidence="3 4">
    <name type="scientific">Perkinsus olseni</name>
    <name type="common">Perkinsus atlanticus</name>
    <dbReference type="NCBI Taxonomy" id="32597"/>
    <lineage>
        <taxon>Eukaryota</taxon>
        <taxon>Sar</taxon>
        <taxon>Alveolata</taxon>
        <taxon>Perkinsozoa</taxon>
        <taxon>Perkinsea</taxon>
        <taxon>Perkinsida</taxon>
        <taxon>Perkinsidae</taxon>
        <taxon>Perkinsus</taxon>
    </lineage>
</organism>
<protein>
    <recommendedName>
        <fullName evidence="2">Reverse transcriptase domain-containing protein</fullName>
    </recommendedName>
</protein>
<dbReference type="Gene3D" id="3.60.10.10">
    <property type="entry name" value="Endonuclease/exonuclease/phosphatase"/>
    <property type="match status" value="1"/>
</dbReference>
<feature type="domain" description="Reverse transcriptase" evidence="2">
    <location>
        <begin position="460"/>
        <end position="731"/>
    </location>
</feature>
<dbReference type="PANTHER" id="PTHR19446">
    <property type="entry name" value="REVERSE TRANSCRIPTASES"/>
    <property type="match status" value="1"/>
</dbReference>
<dbReference type="SUPFAM" id="SSF56219">
    <property type="entry name" value="DNase I-like"/>
    <property type="match status" value="1"/>
</dbReference>
<sequence length="875" mass="98168">MTSPSPTFAALPCSELKFVQINTGRSAPFLYDLCNNLDFDVLICQEPPKHFYSDSLQVFTSTPLSNTCIIMSKILARSFALNFHLSDVRHLHPISDLVDSGGDIIIGGDTNGYSHLWGIYSANTLSRNSTAWRFGRETEELITSSGLICFNDTDNIIPTYHHAASNADYLRSTIDATFGTIDLHVTNWRVLDEYPYQGDHSPILFTVSLTCRSSDNNGHNHALSDLIHSRTNWELFEANLGRQKCAYYTAEALQPSADVDELERRITAVLQEAARASTPARTRRGTTPPPNSWWDQELRSRRATLSKVKRQYGCQSDAYKEERKGYRELIKEKKDASFRLFASSLEGSNTSFLSRTTRDASSLPTTLNDFPTVEGTTSALADRYLGDPFDEASLNHRTEHISDDTRHLSDAHNDFPLSLMRREIIKRCKATSPGSCGIRWEHLLHSPDWVLSEIARLYQISFDMAVLPKHWLHSTVVYIPKATGHGTVKGVRPITLSCTLCKLQEALLVRRLNAITEVIAHRGEHFAYLPRRSAISLVDEILRYVQQGPSGQFVKRKPPWAIAALDLSNAFGSVPHDQLLRALARLKVPSKETEWLKAWLGPRLNSNHHLGIHTTRRARDGVGLAQGSVLSPLLFVYFMDLVTQTISANLPAHPFRVRFFCYADDCYIAFKFGPRSSLPSRDEGIRHMIDELVPTLADFNLTLSTEKTEILTSYGSAVYARRCIKILGITITNRLNFAYHLKARLAKCHNVTMKAMRYAKKAFGIPPSGIIHLAKAVWVPTLSYGLEIWGVSLIGKNTCDLIDSAFRRIIKLAYRLPPSTPNAFVDIMSGAPRLSYLLTDKFLTKALHKTEHGPAADARLTTVIQASRGNPRKML</sequence>
<comment type="caution">
    <text evidence="3">The sequence shown here is derived from an EMBL/GenBank/DDBJ whole genome shotgun (WGS) entry which is preliminary data.</text>
</comment>
<evidence type="ECO:0000256" key="1">
    <source>
        <dbReference type="SAM" id="MobiDB-lite"/>
    </source>
</evidence>
<evidence type="ECO:0000259" key="2">
    <source>
        <dbReference type="PROSITE" id="PS50878"/>
    </source>
</evidence>
<dbReference type="GO" id="GO:0003824">
    <property type="term" value="F:catalytic activity"/>
    <property type="evidence" value="ECO:0007669"/>
    <property type="project" value="InterPro"/>
</dbReference>
<evidence type="ECO:0000313" key="4">
    <source>
        <dbReference type="Proteomes" id="UP000541610"/>
    </source>
</evidence>
<dbReference type="Pfam" id="PF14529">
    <property type="entry name" value="Exo_endo_phos_2"/>
    <property type="match status" value="1"/>
</dbReference>
<dbReference type="Proteomes" id="UP000541610">
    <property type="component" value="Unassembled WGS sequence"/>
</dbReference>
<evidence type="ECO:0000313" key="3">
    <source>
        <dbReference type="EMBL" id="KAF4686232.1"/>
    </source>
</evidence>
<accession>A0A7J6NQT4</accession>